<gene>
    <name evidence="1" type="ORF">MGWOODY_Tha2642</name>
</gene>
<dbReference type="PANTHER" id="PTHR37421">
    <property type="entry name" value="UPF0260 PROTEIN YCGN"/>
    <property type="match status" value="1"/>
</dbReference>
<dbReference type="Pfam" id="PF03692">
    <property type="entry name" value="CxxCxxCC"/>
    <property type="match status" value="1"/>
</dbReference>
<protein>
    <submittedName>
        <fullName evidence="1">Uncharacterized protein</fullName>
    </submittedName>
</protein>
<evidence type="ECO:0000313" key="1">
    <source>
        <dbReference type="EMBL" id="CUS42669.1"/>
    </source>
</evidence>
<dbReference type="AlphaFoldDB" id="A0A160THU2"/>
<reference evidence="1" key="1">
    <citation type="submission" date="2015-10" db="EMBL/GenBank/DDBJ databases">
        <authorList>
            <person name="Gilbert D.G."/>
        </authorList>
    </citation>
    <scope>NUCLEOTIDE SEQUENCE</scope>
</reference>
<dbReference type="PIRSF" id="PIRSF006173">
    <property type="entry name" value="UCP006173"/>
    <property type="match status" value="1"/>
</dbReference>
<dbReference type="HAMAP" id="MF_00676">
    <property type="entry name" value="UPF0260"/>
    <property type="match status" value="1"/>
</dbReference>
<dbReference type="PANTHER" id="PTHR37421:SF1">
    <property type="entry name" value="UPF0260 PROTEIN YCGN"/>
    <property type="match status" value="1"/>
</dbReference>
<organism evidence="1">
    <name type="scientific">hydrothermal vent metagenome</name>
    <dbReference type="NCBI Taxonomy" id="652676"/>
    <lineage>
        <taxon>unclassified sequences</taxon>
        <taxon>metagenomes</taxon>
        <taxon>ecological metagenomes</taxon>
    </lineage>
</organism>
<dbReference type="EMBL" id="CZQC01000069">
    <property type="protein sequence ID" value="CUS42669.1"/>
    <property type="molecule type" value="Genomic_DNA"/>
</dbReference>
<sequence>MSHQPFWERKTLGEMTSSEWESLCDGCALCCLHKLEDDETGEVYYTDVHCRYLDTNNCQCTEYQQRNTLVPSCVWLTPDQAQTFFWLPETCAYRLLAEKKPLYDWHPLISGTKESVHEAGISMRNKGIADNLIDEDDWQDRIIWKA</sequence>
<name>A0A160THU2_9ZZZZ</name>
<dbReference type="InterPro" id="IPR008228">
    <property type="entry name" value="UCP006173"/>
</dbReference>
<dbReference type="InterPro" id="IPR005358">
    <property type="entry name" value="Puta_zinc/iron-chelating_dom"/>
</dbReference>
<proteinExistence type="inferred from homology"/>
<accession>A0A160THU2</accession>
<dbReference type="NCBIfam" id="NF003507">
    <property type="entry name" value="PRK05170.2-5"/>
    <property type="match status" value="1"/>
</dbReference>
<dbReference type="NCBIfam" id="NF003501">
    <property type="entry name" value="PRK05170.1-5"/>
    <property type="match status" value="1"/>
</dbReference>